<accession>A0A0C3BZU8</accession>
<feature type="chain" id="PRO_5002162287" description="Secreted protein" evidence="1">
    <location>
        <begin position="22"/>
        <end position="84"/>
    </location>
</feature>
<evidence type="ECO:0008006" key="4">
    <source>
        <dbReference type="Google" id="ProtNLM"/>
    </source>
</evidence>
<dbReference type="HOGENOM" id="CLU_2528260_0_0_1"/>
<keyword evidence="1" id="KW-0732">Signal</keyword>
<evidence type="ECO:0000256" key="1">
    <source>
        <dbReference type="SAM" id="SignalP"/>
    </source>
</evidence>
<sequence length="84" mass="9505">MSSLYHVFLLAFYFVIDNTQGANSPITRSSPNSRSTSRLLHITVLFVWNDPIYSSGTAFSTTNDPAICQSCTLHIVRVWPVQRR</sequence>
<gene>
    <name evidence="2" type="ORF">PILCRDRAFT_820191</name>
</gene>
<reference evidence="3" key="2">
    <citation type="submission" date="2015-01" db="EMBL/GenBank/DDBJ databases">
        <title>Evolutionary Origins and Diversification of the Mycorrhizal Mutualists.</title>
        <authorList>
            <consortium name="DOE Joint Genome Institute"/>
            <consortium name="Mycorrhizal Genomics Consortium"/>
            <person name="Kohler A."/>
            <person name="Kuo A."/>
            <person name="Nagy L.G."/>
            <person name="Floudas D."/>
            <person name="Copeland A."/>
            <person name="Barry K.W."/>
            <person name="Cichocki N."/>
            <person name="Veneault-Fourrey C."/>
            <person name="LaButti K."/>
            <person name="Lindquist E.A."/>
            <person name="Lipzen A."/>
            <person name="Lundell T."/>
            <person name="Morin E."/>
            <person name="Murat C."/>
            <person name="Riley R."/>
            <person name="Ohm R."/>
            <person name="Sun H."/>
            <person name="Tunlid A."/>
            <person name="Henrissat B."/>
            <person name="Grigoriev I.V."/>
            <person name="Hibbett D.S."/>
            <person name="Martin F."/>
        </authorList>
    </citation>
    <scope>NUCLEOTIDE SEQUENCE [LARGE SCALE GENOMIC DNA]</scope>
    <source>
        <strain evidence="3">F 1598</strain>
    </source>
</reference>
<dbReference type="Proteomes" id="UP000054166">
    <property type="component" value="Unassembled WGS sequence"/>
</dbReference>
<name>A0A0C3BZU8_PILCF</name>
<feature type="signal peptide" evidence="1">
    <location>
        <begin position="1"/>
        <end position="21"/>
    </location>
</feature>
<organism evidence="2 3">
    <name type="scientific">Piloderma croceum (strain F 1598)</name>
    <dbReference type="NCBI Taxonomy" id="765440"/>
    <lineage>
        <taxon>Eukaryota</taxon>
        <taxon>Fungi</taxon>
        <taxon>Dikarya</taxon>
        <taxon>Basidiomycota</taxon>
        <taxon>Agaricomycotina</taxon>
        <taxon>Agaricomycetes</taxon>
        <taxon>Agaricomycetidae</taxon>
        <taxon>Atheliales</taxon>
        <taxon>Atheliaceae</taxon>
        <taxon>Piloderma</taxon>
    </lineage>
</organism>
<reference evidence="2 3" key="1">
    <citation type="submission" date="2014-04" db="EMBL/GenBank/DDBJ databases">
        <authorList>
            <consortium name="DOE Joint Genome Institute"/>
            <person name="Kuo A."/>
            <person name="Tarkka M."/>
            <person name="Buscot F."/>
            <person name="Kohler A."/>
            <person name="Nagy L.G."/>
            <person name="Floudas D."/>
            <person name="Copeland A."/>
            <person name="Barry K.W."/>
            <person name="Cichocki N."/>
            <person name="Veneault-Fourrey C."/>
            <person name="LaButti K."/>
            <person name="Lindquist E.A."/>
            <person name="Lipzen A."/>
            <person name="Lundell T."/>
            <person name="Morin E."/>
            <person name="Murat C."/>
            <person name="Sun H."/>
            <person name="Tunlid A."/>
            <person name="Henrissat B."/>
            <person name="Grigoriev I.V."/>
            <person name="Hibbett D.S."/>
            <person name="Martin F."/>
            <person name="Nordberg H.P."/>
            <person name="Cantor M.N."/>
            <person name="Hua S.X."/>
        </authorList>
    </citation>
    <scope>NUCLEOTIDE SEQUENCE [LARGE SCALE GENOMIC DNA]</scope>
    <source>
        <strain evidence="2 3">F 1598</strain>
    </source>
</reference>
<dbReference type="InParanoid" id="A0A0C3BZU8"/>
<dbReference type="EMBL" id="KN832993">
    <property type="protein sequence ID" value="KIM82897.1"/>
    <property type="molecule type" value="Genomic_DNA"/>
</dbReference>
<dbReference type="AlphaFoldDB" id="A0A0C3BZU8"/>
<evidence type="ECO:0000313" key="2">
    <source>
        <dbReference type="EMBL" id="KIM82897.1"/>
    </source>
</evidence>
<evidence type="ECO:0000313" key="3">
    <source>
        <dbReference type="Proteomes" id="UP000054166"/>
    </source>
</evidence>
<proteinExistence type="predicted"/>
<protein>
    <recommendedName>
        <fullName evidence="4">Secreted protein</fullName>
    </recommendedName>
</protein>
<keyword evidence="3" id="KW-1185">Reference proteome</keyword>